<protein>
    <submittedName>
        <fullName evidence="3">Peptidase family M23</fullName>
    </submittedName>
</protein>
<keyword evidence="1" id="KW-0472">Membrane</keyword>
<evidence type="ECO:0000256" key="1">
    <source>
        <dbReference type="SAM" id="Phobius"/>
    </source>
</evidence>
<keyword evidence="1" id="KW-1133">Transmembrane helix</keyword>
<proteinExistence type="predicted"/>
<dbReference type="InterPro" id="IPR011055">
    <property type="entry name" value="Dup_hybrid_motif"/>
</dbReference>
<evidence type="ECO:0000259" key="2">
    <source>
        <dbReference type="Pfam" id="PF01551"/>
    </source>
</evidence>
<evidence type="ECO:0000313" key="3">
    <source>
        <dbReference type="EMBL" id="SKA21684.1"/>
    </source>
</evidence>
<accession>A0A1T4S0B5</accession>
<dbReference type="GO" id="GO:0004222">
    <property type="term" value="F:metalloendopeptidase activity"/>
    <property type="evidence" value="ECO:0007669"/>
    <property type="project" value="TreeGrafter"/>
</dbReference>
<organism evidence="3 4">
    <name type="scientific">Carboxydocella sporoproducens DSM 16521</name>
    <dbReference type="NCBI Taxonomy" id="1121270"/>
    <lineage>
        <taxon>Bacteria</taxon>
        <taxon>Bacillati</taxon>
        <taxon>Bacillota</taxon>
        <taxon>Clostridia</taxon>
        <taxon>Eubacteriales</taxon>
        <taxon>Clostridiales Family XVI. Incertae Sedis</taxon>
        <taxon>Carboxydocella</taxon>
    </lineage>
</organism>
<dbReference type="EMBL" id="FUXM01000040">
    <property type="protein sequence ID" value="SKA21684.1"/>
    <property type="molecule type" value="Genomic_DNA"/>
</dbReference>
<dbReference type="OrthoDB" id="9814460at2"/>
<dbReference type="RefSeq" id="WP_078666359.1">
    <property type="nucleotide sequence ID" value="NZ_FUXM01000040.1"/>
</dbReference>
<dbReference type="Gene3D" id="2.70.70.10">
    <property type="entry name" value="Glucose Permease (Domain IIA)"/>
    <property type="match status" value="1"/>
</dbReference>
<dbReference type="SUPFAM" id="SSF51261">
    <property type="entry name" value="Duplicated hybrid motif"/>
    <property type="match status" value="1"/>
</dbReference>
<dbReference type="AlphaFoldDB" id="A0A1T4S0B5"/>
<dbReference type="PANTHER" id="PTHR21666:SF270">
    <property type="entry name" value="MUREIN HYDROLASE ACTIVATOR ENVC"/>
    <property type="match status" value="1"/>
</dbReference>
<evidence type="ECO:0000313" key="4">
    <source>
        <dbReference type="Proteomes" id="UP000189933"/>
    </source>
</evidence>
<name>A0A1T4S0B5_9FIRM</name>
<dbReference type="InterPro" id="IPR016047">
    <property type="entry name" value="M23ase_b-sheet_dom"/>
</dbReference>
<sequence length="274" mass="31053">MRYKRNEQGWQEEIEEREKFYWARPEERYYRQPPGRRSSGIFTWSGGFGPQRPWYQRLLANRLLIQSILALLIFAVAIGVNDRQDPLSQSASAAIRYLLNTDTELEPVLGRIVKVVLSGEFNEWPALTALTTKPEETKPAVSNQTFVLPLSGQISKKFGWVMEPNSDYPRFHQGIDILAPTGTEVKSVLAGTVTKTGEDRVYGKYVMIKHDEVWSSYYAHLDEIKVKMGDRVEAGQVIGTVGQSGVTDTPHLHFELSEKGQVIDPLEKLGKDNI</sequence>
<keyword evidence="1" id="KW-0812">Transmembrane</keyword>
<reference evidence="4" key="1">
    <citation type="submission" date="2017-02" db="EMBL/GenBank/DDBJ databases">
        <authorList>
            <person name="Varghese N."/>
            <person name="Submissions S."/>
        </authorList>
    </citation>
    <scope>NUCLEOTIDE SEQUENCE [LARGE SCALE GENOMIC DNA]</scope>
    <source>
        <strain evidence="4">DSM 16521</strain>
    </source>
</reference>
<dbReference type="PANTHER" id="PTHR21666">
    <property type="entry name" value="PEPTIDASE-RELATED"/>
    <property type="match status" value="1"/>
</dbReference>
<dbReference type="CDD" id="cd12797">
    <property type="entry name" value="M23_peptidase"/>
    <property type="match status" value="1"/>
</dbReference>
<feature type="domain" description="M23ase beta-sheet core" evidence="2">
    <location>
        <begin position="170"/>
        <end position="265"/>
    </location>
</feature>
<keyword evidence="4" id="KW-1185">Reference proteome</keyword>
<gene>
    <name evidence="3" type="ORF">SAMN02745885_02366</name>
</gene>
<dbReference type="InterPro" id="IPR050570">
    <property type="entry name" value="Cell_wall_metabolism_enzyme"/>
</dbReference>
<dbReference type="Pfam" id="PF01551">
    <property type="entry name" value="Peptidase_M23"/>
    <property type="match status" value="1"/>
</dbReference>
<dbReference type="Proteomes" id="UP000189933">
    <property type="component" value="Unassembled WGS sequence"/>
</dbReference>
<feature type="transmembrane region" description="Helical" evidence="1">
    <location>
        <begin position="59"/>
        <end position="80"/>
    </location>
</feature>